<comment type="similarity">
    <text evidence="1">Belongs to the class I-like SAM-binding methyltransferase superfamily. RNA methyltransferase RlmE family.</text>
</comment>
<name>C5M949_CANTT</name>
<evidence type="ECO:0000259" key="8">
    <source>
        <dbReference type="Pfam" id="PF01728"/>
    </source>
</evidence>
<gene>
    <name evidence="9" type="ORF">CTRG_02921</name>
</gene>
<feature type="domain" description="Ribosomal RNA methyltransferase FtsJ" evidence="8">
    <location>
        <begin position="65"/>
        <end position="325"/>
    </location>
</feature>
<dbReference type="HOGENOM" id="CLU_776378_0_0_1"/>
<dbReference type="PANTHER" id="PTHR10920">
    <property type="entry name" value="RIBOSOMAL RNA METHYLTRANSFERASE"/>
    <property type="match status" value="1"/>
</dbReference>
<dbReference type="GeneID" id="8299370"/>
<dbReference type="InterPro" id="IPR002877">
    <property type="entry name" value="RNA_MeTrfase_FtsJ_dom"/>
</dbReference>
<dbReference type="PANTHER" id="PTHR10920:SF18">
    <property type="entry name" value="RRNA METHYLTRANSFERASE 2, MITOCHONDRIAL"/>
    <property type="match status" value="1"/>
</dbReference>
<dbReference type="Gene3D" id="3.40.50.150">
    <property type="entry name" value="Vaccinia Virus protein VP39"/>
    <property type="match status" value="1"/>
</dbReference>
<evidence type="ECO:0000313" key="10">
    <source>
        <dbReference type="Proteomes" id="UP000002037"/>
    </source>
</evidence>
<dbReference type="RefSeq" id="XP_002548624.1">
    <property type="nucleotide sequence ID" value="XM_002548578.1"/>
</dbReference>
<evidence type="ECO:0000256" key="2">
    <source>
        <dbReference type="ARBA" id="ARBA00022552"/>
    </source>
</evidence>
<keyword evidence="3" id="KW-0489">Methyltransferase</keyword>
<dbReference type="Proteomes" id="UP000002037">
    <property type="component" value="Unassembled WGS sequence"/>
</dbReference>
<reference evidence="9 10" key="1">
    <citation type="journal article" date="2009" name="Nature">
        <title>Evolution of pathogenicity and sexual reproduction in eight Candida genomes.</title>
        <authorList>
            <person name="Butler G."/>
            <person name="Rasmussen M.D."/>
            <person name="Lin M.F."/>
            <person name="Santos M.A."/>
            <person name="Sakthikumar S."/>
            <person name="Munro C.A."/>
            <person name="Rheinbay E."/>
            <person name="Grabherr M."/>
            <person name="Forche A."/>
            <person name="Reedy J.L."/>
            <person name="Agrafioti I."/>
            <person name="Arnaud M.B."/>
            <person name="Bates S."/>
            <person name="Brown A.J."/>
            <person name="Brunke S."/>
            <person name="Costanzo M.C."/>
            <person name="Fitzpatrick D.A."/>
            <person name="de Groot P.W."/>
            <person name="Harris D."/>
            <person name="Hoyer L.L."/>
            <person name="Hube B."/>
            <person name="Klis F.M."/>
            <person name="Kodira C."/>
            <person name="Lennard N."/>
            <person name="Logue M.E."/>
            <person name="Martin R."/>
            <person name="Neiman A.M."/>
            <person name="Nikolaou E."/>
            <person name="Quail M.A."/>
            <person name="Quinn J."/>
            <person name="Santos M.C."/>
            <person name="Schmitzberger F.F."/>
            <person name="Sherlock G."/>
            <person name="Shah P."/>
            <person name="Silverstein K.A."/>
            <person name="Skrzypek M.S."/>
            <person name="Soll D."/>
            <person name="Staggs R."/>
            <person name="Stansfield I."/>
            <person name="Stumpf M.P."/>
            <person name="Sudbery P.E."/>
            <person name="Srikantha T."/>
            <person name="Zeng Q."/>
            <person name="Berman J."/>
            <person name="Berriman M."/>
            <person name="Heitman J."/>
            <person name="Gow N.A."/>
            <person name="Lorenz M.C."/>
            <person name="Birren B.W."/>
            <person name="Kellis M."/>
            <person name="Cuomo C.A."/>
        </authorList>
    </citation>
    <scope>NUCLEOTIDE SEQUENCE [LARGE SCALE GENOMIC DNA]</scope>
    <source>
        <strain evidence="10">ATCC MYA-3404 / T1</strain>
    </source>
</reference>
<evidence type="ECO:0000256" key="1">
    <source>
        <dbReference type="ARBA" id="ARBA00009258"/>
    </source>
</evidence>
<evidence type="ECO:0000256" key="7">
    <source>
        <dbReference type="SAM" id="MobiDB-lite"/>
    </source>
</evidence>
<dbReference type="GO" id="GO:0008650">
    <property type="term" value="F:rRNA (uridine-2'-O-)-methyltransferase activity"/>
    <property type="evidence" value="ECO:0007669"/>
    <property type="project" value="TreeGrafter"/>
</dbReference>
<evidence type="ECO:0000256" key="3">
    <source>
        <dbReference type="ARBA" id="ARBA00022603"/>
    </source>
</evidence>
<dbReference type="Pfam" id="PF01728">
    <property type="entry name" value="FtsJ"/>
    <property type="match status" value="1"/>
</dbReference>
<evidence type="ECO:0000256" key="6">
    <source>
        <dbReference type="ARBA" id="ARBA00041184"/>
    </source>
</evidence>
<evidence type="ECO:0000256" key="5">
    <source>
        <dbReference type="ARBA" id="ARBA00022691"/>
    </source>
</evidence>
<accession>C5M949</accession>
<keyword evidence="10" id="KW-1185">Reference proteome</keyword>
<organism evidence="9 10">
    <name type="scientific">Candida tropicalis (strain ATCC MYA-3404 / T1)</name>
    <name type="common">Yeast</name>
    <dbReference type="NCBI Taxonomy" id="294747"/>
    <lineage>
        <taxon>Eukaryota</taxon>
        <taxon>Fungi</taxon>
        <taxon>Dikarya</taxon>
        <taxon>Ascomycota</taxon>
        <taxon>Saccharomycotina</taxon>
        <taxon>Pichiomycetes</taxon>
        <taxon>Debaryomycetaceae</taxon>
        <taxon>Candida/Lodderomyces clade</taxon>
        <taxon>Candida</taxon>
    </lineage>
</organism>
<dbReference type="KEGG" id="ctp:CTRG_02921"/>
<sequence>MSITLCKPTIHYLRYSQSLRCLSTSGRLSEAFETIDINFGIVHKKSSKRSENVKIENFNNTSRIKHLDRRFNILNGSHRRILDLGYVPGNWITYIRNRMAKIHNIDPDKVNKKCHILGFDFMFGAPPAGVSAIQGNIFSKSAQSLIIDYFKEAAWMELKHKSILQEDELNPRSYFSKEQDEEVFINEIREIELGLNHYSTSPEKINELTKKRDLLLPDYRIDLVFQDLGKPGYQNFGFYSNSVSMPYIKYSHYESLNFAFENPNKANFDFLDASLILNCKLLKPGGKFVVRMNEVDPNDKEFELVREKLLKIFNSVLEVNNYATDNDKSLVQSFEKYFICDSKKDDHEYDPYELFAWQAPPEPVPVPIPEAETTNENNEQQQ</sequence>
<evidence type="ECO:0000313" key="9">
    <source>
        <dbReference type="EMBL" id="EER34103.1"/>
    </source>
</evidence>
<protein>
    <recommendedName>
        <fullName evidence="6">rRNA methyltransferase 2, mitochondrial</fullName>
    </recommendedName>
</protein>
<dbReference type="InterPro" id="IPR029063">
    <property type="entry name" value="SAM-dependent_MTases_sf"/>
</dbReference>
<evidence type="ECO:0000256" key="4">
    <source>
        <dbReference type="ARBA" id="ARBA00022679"/>
    </source>
</evidence>
<dbReference type="GO" id="GO:0005739">
    <property type="term" value="C:mitochondrion"/>
    <property type="evidence" value="ECO:0007669"/>
    <property type="project" value="TreeGrafter"/>
</dbReference>
<feature type="compositionally biased region" description="Low complexity" evidence="7">
    <location>
        <begin position="369"/>
        <end position="382"/>
    </location>
</feature>
<keyword evidence="4" id="KW-0808">Transferase</keyword>
<dbReference type="VEuPathDB" id="FungiDB:CTRG_02921"/>
<proteinExistence type="inferred from homology"/>
<feature type="region of interest" description="Disordered" evidence="7">
    <location>
        <begin position="360"/>
        <end position="382"/>
    </location>
</feature>
<dbReference type="OrthoDB" id="20105at2759"/>
<dbReference type="InterPro" id="IPR050082">
    <property type="entry name" value="RNA_methyltr_RlmE"/>
</dbReference>
<keyword evidence="2" id="KW-0698">rRNA processing</keyword>
<dbReference type="eggNOG" id="KOG4589">
    <property type="taxonomic scope" value="Eukaryota"/>
</dbReference>
<dbReference type="SUPFAM" id="SSF53335">
    <property type="entry name" value="S-adenosyl-L-methionine-dependent methyltransferases"/>
    <property type="match status" value="1"/>
</dbReference>
<dbReference type="EMBL" id="GG692397">
    <property type="protein sequence ID" value="EER34103.1"/>
    <property type="molecule type" value="Genomic_DNA"/>
</dbReference>
<dbReference type="AlphaFoldDB" id="C5M949"/>
<keyword evidence="5" id="KW-0949">S-adenosyl-L-methionine</keyword>
<dbReference type="STRING" id="294747.C5M949"/>